<name>A0A0K2AY72_STRA7</name>
<feature type="region of interest" description="Disordered" evidence="1">
    <location>
        <begin position="1"/>
        <end position="71"/>
    </location>
</feature>
<dbReference type="KEGG" id="samb:SAM23877_4934"/>
<sequence length="71" mass="7331">MGGPNGLAPSAVRRPGTLRYAARPSGQLRSRPCQKGSPTCVCDSPAPNPQSRSDGRGVRPGGDGRRADGMQ</sequence>
<gene>
    <name evidence="2" type="ORF">SAM23877_4934</name>
</gene>
<feature type="compositionally biased region" description="Basic and acidic residues" evidence="1">
    <location>
        <begin position="53"/>
        <end position="71"/>
    </location>
</feature>
<evidence type="ECO:0000313" key="2">
    <source>
        <dbReference type="EMBL" id="AKZ57979.1"/>
    </source>
</evidence>
<protein>
    <submittedName>
        <fullName evidence="2">Uncharacterized protein</fullName>
    </submittedName>
</protein>
<proteinExistence type="predicted"/>
<reference evidence="3" key="1">
    <citation type="journal article" date="2015" name="J. Biotechnol.">
        <title>Complete genome sequence of Streptomyces ambofaciens ATCC 23877, the spiramycin producer.</title>
        <authorList>
            <person name="Thibessard A."/>
            <person name="Haas D."/>
            <person name="Gerbaud C."/>
            <person name="Aigle B."/>
            <person name="Lautru S."/>
            <person name="Pernodet J.L."/>
            <person name="Leblond P."/>
        </authorList>
    </citation>
    <scope>NUCLEOTIDE SEQUENCE [LARGE SCALE GENOMIC DNA]</scope>
    <source>
        <strain evidence="3">ATCC 23877 / 3486 / DSM 40053 / JCM 4204 / NBRC 12836 / NRRL B-2516</strain>
    </source>
</reference>
<dbReference type="Proteomes" id="UP000061018">
    <property type="component" value="Chromosome"/>
</dbReference>
<organism evidence="2 3">
    <name type="scientific">Streptomyces ambofaciens (strain ATCC 23877 / 3486 / DSM 40053 / JCM 4204 / NBRC 12836 / NRRL B-2516)</name>
    <dbReference type="NCBI Taxonomy" id="278992"/>
    <lineage>
        <taxon>Bacteria</taxon>
        <taxon>Bacillati</taxon>
        <taxon>Actinomycetota</taxon>
        <taxon>Actinomycetes</taxon>
        <taxon>Kitasatosporales</taxon>
        <taxon>Streptomycetaceae</taxon>
        <taxon>Streptomyces</taxon>
    </lineage>
</organism>
<dbReference type="EMBL" id="CP012382">
    <property type="protein sequence ID" value="AKZ57979.1"/>
    <property type="molecule type" value="Genomic_DNA"/>
</dbReference>
<evidence type="ECO:0000256" key="1">
    <source>
        <dbReference type="SAM" id="MobiDB-lite"/>
    </source>
</evidence>
<accession>A0A0K2AY72</accession>
<dbReference type="AlphaFoldDB" id="A0A0K2AY72"/>
<evidence type="ECO:0000313" key="3">
    <source>
        <dbReference type="Proteomes" id="UP000061018"/>
    </source>
</evidence>